<proteinExistence type="predicted"/>
<dbReference type="OrthoDB" id="6077989at2"/>
<dbReference type="AlphaFoldDB" id="A0A1T0CU92"/>
<reference evidence="2 3" key="1">
    <citation type="submission" date="2017-02" db="EMBL/GenBank/DDBJ databases">
        <title>Draft genome sequence of Moraxella pluranimalium CCUG 54913T type strain.</title>
        <authorList>
            <person name="Salva-Serra F."/>
            <person name="Engstrom-Jakobsson H."/>
            <person name="Thorell K."/>
            <person name="Jaen-Luchoro D."/>
            <person name="Gonzales-Siles L."/>
            <person name="Karlsson R."/>
            <person name="Yazdan S."/>
            <person name="Boulund F."/>
            <person name="Johnning A."/>
            <person name="Engstrand L."/>
            <person name="Kristiansson E."/>
            <person name="Moore E."/>
        </authorList>
    </citation>
    <scope>NUCLEOTIDE SEQUENCE [LARGE SCALE GENOMIC DNA]</scope>
    <source>
        <strain evidence="2 3">CCUG 54913</strain>
    </source>
</reference>
<name>A0A1T0CU92_9GAMM</name>
<dbReference type="STRING" id="470453.B0680_00740"/>
<keyword evidence="3" id="KW-1185">Reference proteome</keyword>
<accession>A0A1T0CU92</accession>
<evidence type="ECO:0000313" key="2">
    <source>
        <dbReference type="EMBL" id="OOS25925.1"/>
    </source>
</evidence>
<sequence length="182" mass="21606">MKIFKPTHIDSKLQSDWLYLHEQMPPDKWYHLPSFCTASTWLGMHQSLRRGQGEIEHLNQNYQNGQLEWSEYRRLLLGRASSHYGHLHGHHGIEDHHYFPQLRLREPKLNKGFDLLDSDHHHIEAQLEQIQALLGQLRYQENADPKLADALYHAIKEGGEWLYRHLTDEEDLVIPILAIYEY</sequence>
<dbReference type="InterPro" id="IPR012312">
    <property type="entry name" value="Hemerythrin-like"/>
</dbReference>
<protein>
    <recommendedName>
        <fullName evidence="1">Hemerythrin-like domain-containing protein</fullName>
    </recommendedName>
</protein>
<dbReference type="RefSeq" id="WP_158078281.1">
    <property type="nucleotide sequence ID" value="NZ_MUYU01000005.1"/>
</dbReference>
<gene>
    <name evidence="2" type="ORF">B0680_00740</name>
</gene>
<dbReference type="Gene3D" id="1.20.120.520">
    <property type="entry name" value="nmb1532 protein domain like"/>
    <property type="match status" value="1"/>
</dbReference>
<organism evidence="2 3">
    <name type="scientific">Moraxella pluranimalium</name>
    <dbReference type="NCBI Taxonomy" id="470453"/>
    <lineage>
        <taxon>Bacteria</taxon>
        <taxon>Pseudomonadati</taxon>
        <taxon>Pseudomonadota</taxon>
        <taxon>Gammaproteobacteria</taxon>
        <taxon>Moraxellales</taxon>
        <taxon>Moraxellaceae</taxon>
        <taxon>Moraxella</taxon>
    </lineage>
</organism>
<dbReference type="Proteomes" id="UP000189800">
    <property type="component" value="Unassembled WGS sequence"/>
</dbReference>
<evidence type="ECO:0000259" key="1">
    <source>
        <dbReference type="Pfam" id="PF01814"/>
    </source>
</evidence>
<dbReference type="EMBL" id="MUYU01000005">
    <property type="protein sequence ID" value="OOS25925.1"/>
    <property type="molecule type" value="Genomic_DNA"/>
</dbReference>
<evidence type="ECO:0000313" key="3">
    <source>
        <dbReference type="Proteomes" id="UP000189800"/>
    </source>
</evidence>
<dbReference type="Pfam" id="PF01814">
    <property type="entry name" value="Hemerythrin"/>
    <property type="match status" value="1"/>
</dbReference>
<feature type="domain" description="Hemerythrin-like" evidence="1">
    <location>
        <begin position="39"/>
        <end position="177"/>
    </location>
</feature>
<comment type="caution">
    <text evidence="2">The sequence shown here is derived from an EMBL/GenBank/DDBJ whole genome shotgun (WGS) entry which is preliminary data.</text>
</comment>